<dbReference type="EMBL" id="LT629748">
    <property type="protein sequence ID" value="SDS76894.1"/>
    <property type="molecule type" value="Genomic_DNA"/>
</dbReference>
<dbReference type="Proteomes" id="UP000243426">
    <property type="component" value="Chromosome I"/>
</dbReference>
<gene>
    <name evidence="4" type="ORF">SAMN05216198_2732</name>
</gene>
<evidence type="ECO:0000259" key="3">
    <source>
        <dbReference type="Pfam" id="PF13505"/>
    </source>
</evidence>
<dbReference type="InterPro" id="IPR011250">
    <property type="entry name" value="OMP/PagP_B-barrel"/>
</dbReference>
<feature type="domain" description="Outer membrane protein beta-barrel" evidence="3">
    <location>
        <begin position="14"/>
        <end position="201"/>
    </location>
</feature>
<keyword evidence="5" id="KW-1185">Reference proteome</keyword>
<feature type="chain" id="PRO_5009262655" evidence="2">
    <location>
        <begin position="24"/>
        <end position="201"/>
    </location>
</feature>
<reference evidence="5" key="1">
    <citation type="submission" date="2016-10" db="EMBL/GenBank/DDBJ databases">
        <authorList>
            <person name="Varghese N."/>
            <person name="Submissions S."/>
        </authorList>
    </citation>
    <scope>NUCLEOTIDE SEQUENCE [LARGE SCALE GENOMIC DNA]</scope>
    <source>
        <strain evidence="5">2SM5</strain>
    </source>
</reference>
<dbReference type="STRING" id="797277.SAMN05216198_2732"/>
<dbReference type="SUPFAM" id="SSF56925">
    <property type="entry name" value="OMPA-like"/>
    <property type="match status" value="1"/>
</dbReference>
<protein>
    <submittedName>
        <fullName evidence="4">Outer membrane protein beta-barrel domain-containing protein</fullName>
    </submittedName>
</protein>
<name>A0A1H1UWF1_9GAMM</name>
<feature type="signal peptide" evidence="2">
    <location>
        <begin position="1"/>
        <end position="23"/>
    </location>
</feature>
<keyword evidence="1 2" id="KW-0732">Signal</keyword>
<evidence type="ECO:0000256" key="1">
    <source>
        <dbReference type="ARBA" id="ARBA00022729"/>
    </source>
</evidence>
<proteinExistence type="predicted"/>
<dbReference type="OrthoDB" id="6896482at2"/>
<evidence type="ECO:0000313" key="4">
    <source>
        <dbReference type="EMBL" id="SDS76894.1"/>
    </source>
</evidence>
<organism evidence="4 5">
    <name type="scientific">Halopseudomonas litoralis</name>
    <dbReference type="NCBI Taxonomy" id="797277"/>
    <lineage>
        <taxon>Bacteria</taxon>
        <taxon>Pseudomonadati</taxon>
        <taxon>Pseudomonadota</taxon>
        <taxon>Gammaproteobacteria</taxon>
        <taxon>Pseudomonadales</taxon>
        <taxon>Pseudomonadaceae</taxon>
        <taxon>Halopseudomonas</taxon>
    </lineage>
</organism>
<dbReference type="Pfam" id="PF13505">
    <property type="entry name" value="OMP_b-brl"/>
    <property type="match status" value="1"/>
</dbReference>
<sequence>MKTTLKLIAVGTTMAFASLPAFAQDNFVGLTWGETSNNIDRSSALKGSSQTSRLDDTINNSGTWGVRGGVQDDTGRMYLTYEYVSDTYSSRYKLRQQNLLGSYDLFLPVADSTRLFGGVTAGLVKLEQDSPGFHRDSDLGLAGGLQAGILHSLNPDFSIEAGYRYLRTTVDASLNARDRSVGGSFDLKSSDQAYLGLNYHF</sequence>
<dbReference type="RefSeq" id="WP_090274177.1">
    <property type="nucleotide sequence ID" value="NZ_LT629748.1"/>
</dbReference>
<accession>A0A1H1UWF1</accession>
<dbReference type="InterPro" id="IPR027385">
    <property type="entry name" value="Beta-barrel_OMP"/>
</dbReference>
<evidence type="ECO:0000313" key="5">
    <source>
        <dbReference type="Proteomes" id="UP000243426"/>
    </source>
</evidence>
<dbReference type="AlphaFoldDB" id="A0A1H1UWF1"/>
<dbReference type="Gene3D" id="2.40.160.20">
    <property type="match status" value="1"/>
</dbReference>
<evidence type="ECO:0000256" key="2">
    <source>
        <dbReference type="SAM" id="SignalP"/>
    </source>
</evidence>